<organism evidence="3 4">
    <name type="scientific">Larkinella bovis</name>
    <dbReference type="NCBI Taxonomy" id="683041"/>
    <lineage>
        <taxon>Bacteria</taxon>
        <taxon>Pseudomonadati</taxon>
        <taxon>Bacteroidota</taxon>
        <taxon>Cytophagia</taxon>
        <taxon>Cytophagales</taxon>
        <taxon>Spirosomataceae</taxon>
        <taxon>Larkinella</taxon>
    </lineage>
</organism>
<gene>
    <name evidence="3" type="ORF">ACFPMF_05120</name>
</gene>
<sequence length="264" mass="29397">MNTLNRFTWATLLLVGSLTTITACKSNGTEPEPENPGNSTKGQSGYLVGKVTDPQGKPLARATIYTENTVIKGRGAEVKSATDGSYKIQLMKDMGQWVVRGYILKEYNDRVYKILLDPENPDSFSENEKPVRHFQWKLTGHIPDVSLDQYYGGTAEMFLDPNADGLVDNENVEFTFTPVGPLIDGSTGKTLKLRAKKRYNTSLKDIPLGRYTVTAVYKPTGEKLRVTDAWGDDLLYKESVTLDFLGTESAYRANTMGIGYTNRR</sequence>
<reference evidence="4" key="1">
    <citation type="journal article" date="2019" name="Int. J. Syst. Evol. Microbiol.">
        <title>The Global Catalogue of Microorganisms (GCM) 10K type strain sequencing project: providing services to taxonomists for standard genome sequencing and annotation.</title>
        <authorList>
            <consortium name="The Broad Institute Genomics Platform"/>
            <consortium name="The Broad Institute Genome Sequencing Center for Infectious Disease"/>
            <person name="Wu L."/>
            <person name="Ma J."/>
        </authorList>
    </citation>
    <scope>NUCLEOTIDE SEQUENCE [LARGE SCALE GENOMIC DNA]</scope>
    <source>
        <strain evidence="4">CCUG 55250</strain>
    </source>
</reference>
<comment type="caution">
    <text evidence="3">The sequence shown here is derived from an EMBL/GenBank/DDBJ whole genome shotgun (WGS) entry which is preliminary data.</text>
</comment>
<evidence type="ECO:0000313" key="4">
    <source>
        <dbReference type="Proteomes" id="UP001596106"/>
    </source>
</evidence>
<evidence type="ECO:0000256" key="1">
    <source>
        <dbReference type="SAM" id="MobiDB-lite"/>
    </source>
</evidence>
<dbReference type="Proteomes" id="UP001596106">
    <property type="component" value="Unassembled WGS sequence"/>
</dbReference>
<evidence type="ECO:0000256" key="2">
    <source>
        <dbReference type="SAM" id="SignalP"/>
    </source>
</evidence>
<feature type="chain" id="PRO_5045731706" evidence="2">
    <location>
        <begin position="26"/>
        <end position="264"/>
    </location>
</feature>
<protein>
    <submittedName>
        <fullName evidence="3">Carboxypeptidase-like regulatory domain-containing protein</fullName>
    </submittedName>
</protein>
<keyword evidence="2" id="KW-0732">Signal</keyword>
<dbReference type="RefSeq" id="WP_379841784.1">
    <property type="nucleotide sequence ID" value="NZ_JBHSMA010000001.1"/>
</dbReference>
<proteinExistence type="predicted"/>
<accession>A0ABW0I8E3</accession>
<dbReference type="PROSITE" id="PS51257">
    <property type="entry name" value="PROKAR_LIPOPROTEIN"/>
    <property type="match status" value="1"/>
</dbReference>
<dbReference type="EMBL" id="JBHSMA010000001">
    <property type="protein sequence ID" value="MFC5408676.1"/>
    <property type="molecule type" value="Genomic_DNA"/>
</dbReference>
<feature type="signal peptide" evidence="2">
    <location>
        <begin position="1"/>
        <end position="25"/>
    </location>
</feature>
<keyword evidence="4" id="KW-1185">Reference proteome</keyword>
<evidence type="ECO:0000313" key="3">
    <source>
        <dbReference type="EMBL" id="MFC5408676.1"/>
    </source>
</evidence>
<feature type="region of interest" description="Disordered" evidence="1">
    <location>
        <begin position="25"/>
        <end position="46"/>
    </location>
</feature>
<name>A0ABW0I8E3_9BACT</name>